<dbReference type="Gene3D" id="3.40.50.300">
    <property type="entry name" value="P-loop containing nucleotide triphosphate hydrolases"/>
    <property type="match status" value="1"/>
</dbReference>
<dbReference type="Proteomes" id="UP001282288">
    <property type="component" value="Unassembled WGS sequence"/>
</dbReference>
<feature type="region of interest" description="Disordered" evidence="1">
    <location>
        <begin position="85"/>
        <end position="117"/>
    </location>
</feature>
<dbReference type="Proteomes" id="UP001272987">
    <property type="component" value="Unassembled WGS sequence"/>
</dbReference>
<evidence type="ECO:0000256" key="1">
    <source>
        <dbReference type="SAM" id="MobiDB-lite"/>
    </source>
</evidence>
<dbReference type="PANTHER" id="PTHR47691">
    <property type="entry name" value="REGULATOR-RELATED"/>
    <property type="match status" value="1"/>
</dbReference>
<keyword evidence="3" id="KW-0067">ATP-binding</keyword>
<comment type="caution">
    <text evidence="3">The sequence shown here is derived from an EMBL/GenBank/DDBJ whole genome shotgun (WGS) entry which is preliminary data.</text>
</comment>
<evidence type="ECO:0000259" key="2">
    <source>
        <dbReference type="SMART" id="SM00382"/>
    </source>
</evidence>
<dbReference type="GO" id="GO:0005524">
    <property type="term" value="F:ATP binding"/>
    <property type="evidence" value="ECO:0007669"/>
    <property type="project" value="UniProtKB-KW"/>
</dbReference>
<dbReference type="SUPFAM" id="SSF52540">
    <property type="entry name" value="P-loop containing nucleoside triphosphate hydrolases"/>
    <property type="match status" value="1"/>
</dbReference>
<sequence length="560" mass="60124">MRYPQPDRREALLSAMVEHGNDRNSPAWRELAQLVDAARRTDTALARLWPPAPAQYAVTAEALDLLAARDTATDDAVMAWLRRHASARSDQQPTPEPELPGHTANVIGGNSVLHGPSVQARDIHGGVHFHAPSEPPRPPVPRQLPPAHARFVDRESDRQALDDLRAGHSAQASPVLVISGLAGVGKTTLATHWLHEHAASFPDGQLYADLGGEDGPRSPATVLEAFLIALGAPSVPADTAQRAALWRTLTSGLRLAILLDNAFSAAQVRPLLLGTSTGLTVVTSRSGLTGLRVDGAFVHQLDGLSPESAVELLAVGGGERVAADPSAAHDVIELCGRLPLTVSLASAQLAVRPHQSVSALAGSLSRGRGVLDMLRVDGEAVMRTALDLSYGLLPGESAVLYRRMGLLPADVHDLFMLAAVTDTGPYTVDEHIHLLVESNLLQETGPTTYRFHDLVRSHARAVGEEREEPPGREHTLSRFVDWCLATSAAAEDILVPRHRLPGHDGPLEAAEPTPLDGPTEALTWLDTHRDGLMGAVRQCARAGWDTRCWRLVDVLWPLFL</sequence>
<reference evidence="3 5" key="1">
    <citation type="journal article" date="2023" name="Microb. Genom.">
        <title>Mesoterricola silvestris gen. nov., sp. nov., Mesoterricola sediminis sp. nov., Geothrix oryzae sp. nov., Geothrix edaphica sp. nov., Geothrix rubra sp. nov., and Geothrix limicola sp. nov., six novel members of Acidobacteriota isolated from soils.</title>
        <authorList>
            <person name="Weisberg A.J."/>
            <person name="Pearce E."/>
            <person name="Kramer C.G."/>
            <person name="Chang J.H."/>
            <person name="Clarke C.R."/>
        </authorList>
    </citation>
    <scope>NUCLEOTIDE SEQUENCE</scope>
    <source>
        <strain evidence="4 5">NB05-1H</strain>
        <strain evidence="3">NRRL_B-16521</strain>
    </source>
</reference>
<dbReference type="InterPro" id="IPR003593">
    <property type="entry name" value="AAA+_ATPase"/>
</dbReference>
<dbReference type="EMBL" id="JARAWP010000001">
    <property type="protein sequence ID" value="MDX3016525.1"/>
    <property type="molecule type" value="Genomic_DNA"/>
</dbReference>
<dbReference type="EMBL" id="JARAWC010000012">
    <property type="protein sequence ID" value="MDX2961607.1"/>
    <property type="molecule type" value="Genomic_DNA"/>
</dbReference>
<dbReference type="PRINTS" id="PR00364">
    <property type="entry name" value="DISEASERSIST"/>
</dbReference>
<dbReference type="AlphaFoldDB" id="A0AAP6EG18"/>
<evidence type="ECO:0000313" key="4">
    <source>
        <dbReference type="EMBL" id="MDX3016525.1"/>
    </source>
</evidence>
<organism evidence="3 6">
    <name type="scientific">Streptomyces acidiscabies</name>
    <dbReference type="NCBI Taxonomy" id="42234"/>
    <lineage>
        <taxon>Bacteria</taxon>
        <taxon>Bacillati</taxon>
        <taxon>Actinomycetota</taxon>
        <taxon>Actinomycetes</taxon>
        <taxon>Kitasatosporales</taxon>
        <taxon>Streptomycetaceae</taxon>
        <taxon>Streptomyces</taxon>
    </lineage>
</organism>
<dbReference type="GeneID" id="69804415"/>
<dbReference type="GO" id="GO:0043531">
    <property type="term" value="F:ADP binding"/>
    <property type="evidence" value="ECO:0007669"/>
    <property type="project" value="InterPro"/>
</dbReference>
<evidence type="ECO:0000313" key="6">
    <source>
        <dbReference type="Proteomes" id="UP001282288"/>
    </source>
</evidence>
<feature type="domain" description="AAA+ ATPase" evidence="2">
    <location>
        <begin position="172"/>
        <end position="303"/>
    </location>
</feature>
<keyword evidence="5" id="KW-1185">Reference proteome</keyword>
<proteinExistence type="predicted"/>
<evidence type="ECO:0000313" key="5">
    <source>
        <dbReference type="Proteomes" id="UP001272987"/>
    </source>
</evidence>
<evidence type="ECO:0000313" key="3">
    <source>
        <dbReference type="EMBL" id="MDX2961607.1"/>
    </source>
</evidence>
<dbReference type="SMART" id="SM00382">
    <property type="entry name" value="AAA"/>
    <property type="match status" value="1"/>
</dbReference>
<accession>A0AAP6EG18</accession>
<dbReference type="RefSeq" id="WP_223786135.1">
    <property type="nucleotide sequence ID" value="NZ_CP122369.1"/>
</dbReference>
<name>A0AAP6EG18_9ACTN</name>
<dbReference type="InterPro" id="IPR027417">
    <property type="entry name" value="P-loop_NTPase"/>
</dbReference>
<dbReference type="PANTHER" id="PTHR47691:SF3">
    <property type="entry name" value="HTH-TYPE TRANSCRIPTIONAL REGULATOR RV0890C-RELATED"/>
    <property type="match status" value="1"/>
</dbReference>
<protein>
    <submittedName>
        <fullName evidence="3">ATP-binding protein</fullName>
    </submittedName>
</protein>
<keyword evidence="3" id="KW-0547">Nucleotide-binding</keyword>
<gene>
    <name evidence="3" type="ORF">PV399_18065</name>
    <name evidence="4" type="ORF">PV666_01310</name>
</gene>